<gene>
    <name evidence="2" type="ORF">SORBI_3006G059200</name>
</gene>
<organism evidence="2 3">
    <name type="scientific">Sorghum bicolor</name>
    <name type="common">Sorghum</name>
    <name type="synonym">Sorghum vulgare</name>
    <dbReference type="NCBI Taxonomy" id="4558"/>
    <lineage>
        <taxon>Eukaryota</taxon>
        <taxon>Viridiplantae</taxon>
        <taxon>Streptophyta</taxon>
        <taxon>Embryophyta</taxon>
        <taxon>Tracheophyta</taxon>
        <taxon>Spermatophyta</taxon>
        <taxon>Magnoliopsida</taxon>
        <taxon>Liliopsida</taxon>
        <taxon>Poales</taxon>
        <taxon>Poaceae</taxon>
        <taxon>PACMAD clade</taxon>
        <taxon>Panicoideae</taxon>
        <taxon>Andropogonodae</taxon>
        <taxon>Andropogoneae</taxon>
        <taxon>Sorghinae</taxon>
        <taxon>Sorghum</taxon>
    </lineage>
</organism>
<reference evidence="3" key="2">
    <citation type="journal article" date="2018" name="Plant J.">
        <title>The Sorghum bicolor reference genome: improved assembly, gene annotations, a transcriptome atlas, and signatures of genome organization.</title>
        <authorList>
            <person name="McCormick R.F."/>
            <person name="Truong S.K."/>
            <person name="Sreedasyam A."/>
            <person name="Jenkins J."/>
            <person name="Shu S."/>
            <person name="Sims D."/>
            <person name="Kennedy M."/>
            <person name="Amirebrahimi M."/>
            <person name="Weers B.D."/>
            <person name="McKinley B."/>
            <person name="Mattison A."/>
            <person name="Morishige D.T."/>
            <person name="Grimwood J."/>
            <person name="Schmutz J."/>
            <person name="Mullet J.E."/>
        </authorList>
    </citation>
    <scope>NUCLEOTIDE SEQUENCE [LARGE SCALE GENOMIC DNA]</scope>
    <source>
        <strain evidence="3">cv. BTx623</strain>
    </source>
</reference>
<protein>
    <recommendedName>
        <fullName evidence="4">WASH complex subunit strumpellin</fullName>
    </recommendedName>
</protein>
<sequence>MEEPGTSRPPASGTAAGDFPELLGFCARAEALIAELLLLSDRAPPMFADRRFDPVLFDFRYFDSPGDFEARIEGNIELEALEDQLGDSCGSYMQRFFSFLDGAVTYHGELCNYLNDLQVKILYSSWGPLVEELATIGQLQLLRTLITFKLRSACKIKAKTISSVLEVLVSSLSVQKGKLETGEEDQTVRFLLDGIKEQQNFCGLFSPLQVIYISEEPPMFLTRLLSLFSISQLSRYVLDVHLGNLTSPLKRSTADFSAVIIGLGTLLRQFDSFYMTQYIQFMVQYIRTTEAAFIDTSGTHKGATHSSEVVRAQISLYLRTHLVRFYCPCLLRTQLAQHLSSTMLNMGCCHLVILDANTILMRTFN</sequence>
<name>A0A1B6PKH3_SORBI</name>
<dbReference type="eggNOG" id="KOG3666">
    <property type="taxonomic scope" value="Eukaryota"/>
</dbReference>
<dbReference type="InParanoid" id="A0A1B6PKH3"/>
<evidence type="ECO:0000256" key="1">
    <source>
        <dbReference type="ARBA" id="ARBA00006224"/>
    </source>
</evidence>
<keyword evidence="3" id="KW-1185">Reference proteome</keyword>
<dbReference type="PANTHER" id="PTHR15691:SF6">
    <property type="entry name" value="WASH COMPLEX SUBUNIT 5"/>
    <property type="match status" value="1"/>
</dbReference>
<dbReference type="GO" id="GO:0071203">
    <property type="term" value="C:WASH complex"/>
    <property type="evidence" value="ECO:0007669"/>
    <property type="project" value="InterPro"/>
</dbReference>
<evidence type="ECO:0000313" key="2">
    <source>
        <dbReference type="EMBL" id="KXG26160.1"/>
    </source>
</evidence>
<dbReference type="AlphaFoldDB" id="A0A1B6PKH3"/>
<dbReference type="PANTHER" id="PTHR15691">
    <property type="entry name" value="WASH COMPLEX SUBUNIT 5"/>
    <property type="match status" value="1"/>
</dbReference>
<dbReference type="Gramene" id="KXG26160">
    <property type="protein sequence ID" value="KXG26160"/>
    <property type="gene ID" value="SORBI_3006G059200"/>
</dbReference>
<reference evidence="2 3" key="1">
    <citation type="journal article" date="2009" name="Nature">
        <title>The Sorghum bicolor genome and the diversification of grasses.</title>
        <authorList>
            <person name="Paterson A.H."/>
            <person name="Bowers J.E."/>
            <person name="Bruggmann R."/>
            <person name="Dubchak I."/>
            <person name="Grimwood J."/>
            <person name="Gundlach H."/>
            <person name="Haberer G."/>
            <person name="Hellsten U."/>
            <person name="Mitros T."/>
            <person name="Poliakov A."/>
            <person name="Schmutz J."/>
            <person name="Spannagl M."/>
            <person name="Tang H."/>
            <person name="Wang X."/>
            <person name="Wicker T."/>
            <person name="Bharti A.K."/>
            <person name="Chapman J."/>
            <person name="Feltus F.A."/>
            <person name="Gowik U."/>
            <person name="Grigoriev I.V."/>
            <person name="Lyons E."/>
            <person name="Maher C.A."/>
            <person name="Martis M."/>
            <person name="Narechania A."/>
            <person name="Otillar R.P."/>
            <person name="Penning B.W."/>
            <person name="Salamov A.A."/>
            <person name="Wang Y."/>
            <person name="Zhang L."/>
            <person name="Carpita N.C."/>
            <person name="Freeling M."/>
            <person name="Gingle A.R."/>
            <person name="Hash C.T."/>
            <person name="Keller B."/>
            <person name="Klein P."/>
            <person name="Kresovich S."/>
            <person name="McCann M.C."/>
            <person name="Ming R."/>
            <person name="Peterson D.G."/>
            <person name="Mehboob-ur-Rahman"/>
            <person name="Ware D."/>
            <person name="Westhoff P."/>
            <person name="Mayer K.F."/>
            <person name="Messing J."/>
            <person name="Rokhsar D.S."/>
        </authorList>
    </citation>
    <scope>NUCLEOTIDE SEQUENCE [LARGE SCALE GENOMIC DNA]</scope>
    <source>
        <strain evidence="3">cv. BTx623</strain>
    </source>
</reference>
<dbReference type="STRING" id="4558.A0A1B6PKH3"/>
<comment type="similarity">
    <text evidence="1">Belongs to the strumpellin family.</text>
</comment>
<evidence type="ECO:0008006" key="4">
    <source>
        <dbReference type="Google" id="ProtNLM"/>
    </source>
</evidence>
<evidence type="ECO:0000313" key="3">
    <source>
        <dbReference type="Proteomes" id="UP000000768"/>
    </source>
</evidence>
<proteinExistence type="inferred from homology"/>
<dbReference type="Proteomes" id="UP000000768">
    <property type="component" value="Chromosome 6"/>
</dbReference>
<dbReference type="Pfam" id="PF10266">
    <property type="entry name" value="Strumpellin"/>
    <property type="match status" value="2"/>
</dbReference>
<dbReference type="InterPro" id="IPR019393">
    <property type="entry name" value="WASH_strumpellin"/>
</dbReference>
<accession>A0A1B6PKH3</accession>
<dbReference type="EMBL" id="CM000765">
    <property type="protein sequence ID" value="KXG26160.1"/>
    <property type="molecule type" value="Genomic_DNA"/>
</dbReference>